<accession>A0A392UUT9</accession>
<dbReference type="EMBL" id="LXQA010963232">
    <property type="protein sequence ID" value="MCI78973.1"/>
    <property type="molecule type" value="Genomic_DNA"/>
</dbReference>
<organism evidence="1 2">
    <name type="scientific">Trifolium medium</name>
    <dbReference type="NCBI Taxonomy" id="97028"/>
    <lineage>
        <taxon>Eukaryota</taxon>
        <taxon>Viridiplantae</taxon>
        <taxon>Streptophyta</taxon>
        <taxon>Embryophyta</taxon>
        <taxon>Tracheophyta</taxon>
        <taxon>Spermatophyta</taxon>
        <taxon>Magnoliopsida</taxon>
        <taxon>eudicotyledons</taxon>
        <taxon>Gunneridae</taxon>
        <taxon>Pentapetalae</taxon>
        <taxon>rosids</taxon>
        <taxon>fabids</taxon>
        <taxon>Fabales</taxon>
        <taxon>Fabaceae</taxon>
        <taxon>Papilionoideae</taxon>
        <taxon>50 kb inversion clade</taxon>
        <taxon>NPAAA clade</taxon>
        <taxon>Hologalegina</taxon>
        <taxon>IRL clade</taxon>
        <taxon>Trifolieae</taxon>
        <taxon>Trifolium</taxon>
    </lineage>
</organism>
<proteinExistence type="predicted"/>
<dbReference type="AlphaFoldDB" id="A0A392UUT9"/>
<comment type="caution">
    <text evidence="1">The sequence shown here is derived from an EMBL/GenBank/DDBJ whole genome shotgun (WGS) entry which is preliminary data.</text>
</comment>
<name>A0A392UUT9_9FABA</name>
<protein>
    <submittedName>
        <fullName evidence="1">Uncharacterized protein</fullName>
    </submittedName>
</protein>
<dbReference type="Proteomes" id="UP000265520">
    <property type="component" value="Unassembled WGS sequence"/>
</dbReference>
<feature type="non-terminal residue" evidence="1">
    <location>
        <position position="1"/>
    </location>
</feature>
<evidence type="ECO:0000313" key="1">
    <source>
        <dbReference type="EMBL" id="MCI78973.1"/>
    </source>
</evidence>
<keyword evidence="2" id="KW-1185">Reference proteome</keyword>
<sequence>VRVAQADIARCAEEKFKSECITVTCALRMAYGAARQH</sequence>
<gene>
    <name evidence="1" type="ORF">A2U01_0100244</name>
</gene>
<evidence type="ECO:0000313" key="2">
    <source>
        <dbReference type="Proteomes" id="UP000265520"/>
    </source>
</evidence>
<reference evidence="1 2" key="1">
    <citation type="journal article" date="2018" name="Front. Plant Sci.">
        <title>Red Clover (Trifolium pratense) and Zigzag Clover (T. medium) - A Picture of Genomic Similarities and Differences.</title>
        <authorList>
            <person name="Dluhosova J."/>
            <person name="Istvanek J."/>
            <person name="Nedelnik J."/>
            <person name="Repkova J."/>
        </authorList>
    </citation>
    <scope>NUCLEOTIDE SEQUENCE [LARGE SCALE GENOMIC DNA]</scope>
    <source>
        <strain evidence="2">cv. 10/8</strain>
        <tissue evidence="1">Leaf</tissue>
    </source>
</reference>